<evidence type="ECO:0000256" key="1">
    <source>
        <dbReference type="SAM" id="MobiDB-lite"/>
    </source>
</evidence>
<dbReference type="Proteomes" id="UP000799324">
    <property type="component" value="Unassembled WGS sequence"/>
</dbReference>
<protein>
    <recommendedName>
        <fullName evidence="5">Secreted protein</fullName>
    </recommendedName>
</protein>
<proteinExistence type="predicted"/>
<feature type="region of interest" description="Disordered" evidence="1">
    <location>
        <begin position="227"/>
        <end position="281"/>
    </location>
</feature>
<organism evidence="3 4">
    <name type="scientific">Lophiostoma macrostomum CBS 122681</name>
    <dbReference type="NCBI Taxonomy" id="1314788"/>
    <lineage>
        <taxon>Eukaryota</taxon>
        <taxon>Fungi</taxon>
        <taxon>Dikarya</taxon>
        <taxon>Ascomycota</taxon>
        <taxon>Pezizomycotina</taxon>
        <taxon>Dothideomycetes</taxon>
        <taxon>Pleosporomycetidae</taxon>
        <taxon>Pleosporales</taxon>
        <taxon>Lophiostomataceae</taxon>
        <taxon>Lophiostoma</taxon>
    </lineage>
</organism>
<sequence length="281" mass="30909">MLRWRRLCPCGLLAAAHIRLVHVPSVSMSVLQRAGPRLMSERWIKLNARSWAAQGITCSLHRTSQRAGGPKGENCFNIGGKRGRAGQSSRDNLRPVWRRGARAVVDWPPLPCCRAQRPCGPPRPAHFASTPNSLRHAGAVGGFAPRRDIAHSPPKRPPHSPKLSPHLSKRHHARAAHGLSVTSATAPLLLLPFSATAFTAPREACCVLFRSFVAHQPAPFIYRALPTHQRRDRQPSCSSPQQRPTCGPLRSFARLSAQDLHYYGHQPPPSARPFHSNPPNG</sequence>
<reference evidence="3" key="1">
    <citation type="journal article" date="2020" name="Stud. Mycol.">
        <title>101 Dothideomycetes genomes: a test case for predicting lifestyles and emergence of pathogens.</title>
        <authorList>
            <person name="Haridas S."/>
            <person name="Albert R."/>
            <person name="Binder M."/>
            <person name="Bloem J."/>
            <person name="Labutti K."/>
            <person name="Salamov A."/>
            <person name="Andreopoulos B."/>
            <person name="Baker S."/>
            <person name="Barry K."/>
            <person name="Bills G."/>
            <person name="Bluhm B."/>
            <person name="Cannon C."/>
            <person name="Castanera R."/>
            <person name="Culley D."/>
            <person name="Daum C."/>
            <person name="Ezra D."/>
            <person name="Gonzalez J."/>
            <person name="Henrissat B."/>
            <person name="Kuo A."/>
            <person name="Liang C."/>
            <person name="Lipzen A."/>
            <person name="Lutzoni F."/>
            <person name="Magnuson J."/>
            <person name="Mondo S."/>
            <person name="Nolan M."/>
            <person name="Ohm R."/>
            <person name="Pangilinan J."/>
            <person name="Park H.-J."/>
            <person name="Ramirez L."/>
            <person name="Alfaro M."/>
            <person name="Sun H."/>
            <person name="Tritt A."/>
            <person name="Yoshinaga Y."/>
            <person name="Zwiers L.-H."/>
            <person name="Turgeon B."/>
            <person name="Goodwin S."/>
            <person name="Spatafora J."/>
            <person name="Crous P."/>
            <person name="Grigoriev I."/>
        </authorList>
    </citation>
    <scope>NUCLEOTIDE SEQUENCE</scope>
    <source>
        <strain evidence="3">CBS 122681</strain>
    </source>
</reference>
<dbReference type="EMBL" id="MU004294">
    <property type="protein sequence ID" value="KAF2661293.1"/>
    <property type="molecule type" value="Genomic_DNA"/>
</dbReference>
<name>A0A6A6TQR1_9PLEO</name>
<evidence type="ECO:0000256" key="2">
    <source>
        <dbReference type="SAM" id="SignalP"/>
    </source>
</evidence>
<evidence type="ECO:0000313" key="4">
    <source>
        <dbReference type="Proteomes" id="UP000799324"/>
    </source>
</evidence>
<accession>A0A6A6TQR1</accession>
<dbReference type="AlphaFoldDB" id="A0A6A6TQR1"/>
<gene>
    <name evidence="3" type="ORF">K491DRAFT_673965</name>
</gene>
<evidence type="ECO:0000313" key="3">
    <source>
        <dbReference type="EMBL" id="KAF2661293.1"/>
    </source>
</evidence>
<feature type="chain" id="PRO_5025532722" description="Secreted protein" evidence="2">
    <location>
        <begin position="24"/>
        <end position="281"/>
    </location>
</feature>
<keyword evidence="4" id="KW-1185">Reference proteome</keyword>
<feature type="compositionally biased region" description="Polar residues" evidence="1">
    <location>
        <begin position="235"/>
        <end position="244"/>
    </location>
</feature>
<keyword evidence="2" id="KW-0732">Signal</keyword>
<feature type="signal peptide" evidence="2">
    <location>
        <begin position="1"/>
        <end position="23"/>
    </location>
</feature>
<feature type="region of interest" description="Disordered" evidence="1">
    <location>
        <begin position="63"/>
        <end position="92"/>
    </location>
</feature>
<evidence type="ECO:0008006" key="5">
    <source>
        <dbReference type="Google" id="ProtNLM"/>
    </source>
</evidence>
<feature type="region of interest" description="Disordered" evidence="1">
    <location>
        <begin position="144"/>
        <end position="169"/>
    </location>
</feature>